<evidence type="ECO:0000313" key="2">
    <source>
        <dbReference type="Proteomes" id="UP000006860"/>
    </source>
</evidence>
<sequence>MVAASGLPRTARFNPFRSECVTRLAFRNPAFDRAGVLARWEASGRRGAIVGSHGHGKTTLLDECLADLTAAGEIVLREKLSCGQRRISRSFLEKVRMESSRHAVVVLDGAEQLSWWRWRRFVRSLRQSQGCLITSHRDGQLPCLAFCGTSVELLLDLVTELQGPVSAEQKADLDQLFHTMQGDIRLCLRELYERYSDGRWG</sequence>
<gene>
    <name evidence="1" type="ordered locus">Plabr_3500</name>
</gene>
<dbReference type="STRING" id="756272.Plabr_3500"/>
<protein>
    <recommendedName>
        <fullName evidence="3">AAA+ ATPase domain-containing protein</fullName>
    </recommendedName>
</protein>
<organism evidence="1 2">
    <name type="scientific">Rubinisphaera brasiliensis (strain ATCC 49424 / DSM 5305 / JCM 21570 / IAM 15109 / NBRC 103401 / IFAM 1448)</name>
    <name type="common">Planctomyces brasiliensis</name>
    <dbReference type="NCBI Taxonomy" id="756272"/>
    <lineage>
        <taxon>Bacteria</taxon>
        <taxon>Pseudomonadati</taxon>
        <taxon>Planctomycetota</taxon>
        <taxon>Planctomycetia</taxon>
        <taxon>Planctomycetales</taxon>
        <taxon>Planctomycetaceae</taxon>
        <taxon>Rubinisphaera</taxon>
    </lineage>
</organism>
<dbReference type="OrthoDB" id="282562at2"/>
<evidence type="ECO:0008006" key="3">
    <source>
        <dbReference type="Google" id="ProtNLM"/>
    </source>
</evidence>
<dbReference type="RefSeq" id="WP_013629816.1">
    <property type="nucleotide sequence ID" value="NC_015174.1"/>
</dbReference>
<dbReference type="HOGENOM" id="CLU_1359564_0_0_0"/>
<dbReference type="SUPFAM" id="SSF52540">
    <property type="entry name" value="P-loop containing nucleoside triphosphate hydrolases"/>
    <property type="match status" value="1"/>
</dbReference>
<dbReference type="AlphaFoldDB" id="F0SN68"/>
<dbReference type="eggNOG" id="COG1763">
    <property type="taxonomic scope" value="Bacteria"/>
</dbReference>
<dbReference type="Proteomes" id="UP000006860">
    <property type="component" value="Chromosome"/>
</dbReference>
<accession>F0SN68</accession>
<evidence type="ECO:0000313" key="1">
    <source>
        <dbReference type="EMBL" id="ADY61097.1"/>
    </source>
</evidence>
<reference evidence="2" key="1">
    <citation type="submission" date="2011-02" db="EMBL/GenBank/DDBJ databases">
        <title>The complete genome of Planctomyces brasiliensis DSM 5305.</title>
        <authorList>
            <person name="Lucas S."/>
            <person name="Copeland A."/>
            <person name="Lapidus A."/>
            <person name="Bruce D."/>
            <person name="Goodwin L."/>
            <person name="Pitluck S."/>
            <person name="Kyrpides N."/>
            <person name="Mavromatis K."/>
            <person name="Pagani I."/>
            <person name="Ivanova N."/>
            <person name="Ovchinnikova G."/>
            <person name="Lu M."/>
            <person name="Detter J.C."/>
            <person name="Han C."/>
            <person name="Land M."/>
            <person name="Hauser L."/>
            <person name="Markowitz V."/>
            <person name="Cheng J.-F."/>
            <person name="Hugenholtz P."/>
            <person name="Woyke T."/>
            <person name="Wu D."/>
            <person name="Tindall B."/>
            <person name="Pomrenke H.G."/>
            <person name="Brambilla E."/>
            <person name="Klenk H.-P."/>
            <person name="Eisen J.A."/>
        </authorList>
    </citation>
    <scope>NUCLEOTIDE SEQUENCE [LARGE SCALE GENOMIC DNA]</scope>
    <source>
        <strain evidence="2">ATCC 49424 / DSM 5305 / JCM 21570 / NBRC 103401 / IFAM 1448</strain>
    </source>
</reference>
<keyword evidence="2" id="KW-1185">Reference proteome</keyword>
<proteinExistence type="predicted"/>
<name>F0SN68_RUBBR</name>
<dbReference type="InterPro" id="IPR027417">
    <property type="entry name" value="P-loop_NTPase"/>
</dbReference>
<dbReference type="EMBL" id="CP002546">
    <property type="protein sequence ID" value="ADY61097.1"/>
    <property type="molecule type" value="Genomic_DNA"/>
</dbReference>
<dbReference type="KEGG" id="pbs:Plabr_3500"/>